<reference evidence="1" key="1">
    <citation type="submission" date="2019-05" db="EMBL/GenBank/DDBJ databases">
        <title>Isolation, diversity and antifungal activity of Actinobacteria from wheat.</title>
        <authorList>
            <person name="Yu B."/>
        </authorList>
    </citation>
    <scope>NUCLEOTIDE SEQUENCE [LARGE SCALE GENOMIC DNA]</scope>
    <source>
        <strain evidence="1">NEAU-HEGS1-5</strain>
    </source>
</reference>
<keyword evidence="2" id="KW-1185">Reference proteome</keyword>
<dbReference type="OrthoDB" id="8479510at2"/>
<dbReference type="SUPFAM" id="SSF46689">
    <property type="entry name" value="Homeodomain-like"/>
    <property type="match status" value="1"/>
</dbReference>
<protein>
    <submittedName>
        <fullName evidence="1">Uncharacterized protein</fullName>
    </submittedName>
</protein>
<name>A0A5R8YWT7_9ACTN</name>
<gene>
    <name evidence="1" type="ORF">FED44_19955</name>
</gene>
<comment type="caution">
    <text evidence="1">The sequence shown here is derived from an EMBL/GenBank/DDBJ whole genome shotgun (WGS) entry which is preliminary data.</text>
</comment>
<dbReference type="EMBL" id="VANP01000007">
    <property type="protein sequence ID" value="TLP57841.1"/>
    <property type="molecule type" value="Genomic_DNA"/>
</dbReference>
<organism evidence="1 2">
    <name type="scientific">Microbispora triticiradicis</name>
    <dbReference type="NCBI Taxonomy" id="2200763"/>
    <lineage>
        <taxon>Bacteria</taxon>
        <taxon>Bacillati</taxon>
        <taxon>Actinomycetota</taxon>
        <taxon>Actinomycetes</taxon>
        <taxon>Streptosporangiales</taxon>
        <taxon>Streptosporangiaceae</taxon>
        <taxon>Microbispora</taxon>
    </lineage>
</organism>
<accession>A0A5R8YWT7</accession>
<sequence length="72" mass="8167">MFEQGVTNAAVARTLRVTQRSVDWWRRAWREGGTAVHEAHSADCNNRPRQNCLPTLARPRRQALALAPLPPH</sequence>
<dbReference type="AlphaFoldDB" id="A0A5R8YWT7"/>
<dbReference type="InterPro" id="IPR009057">
    <property type="entry name" value="Homeodomain-like_sf"/>
</dbReference>
<proteinExistence type="predicted"/>
<evidence type="ECO:0000313" key="2">
    <source>
        <dbReference type="Proteomes" id="UP000309033"/>
    </source>
</evidence>
<dbReference type="Proteomes" id="UP000309033">
    <property type="component" value="Unassembled WGS sequence"/>
</dbReference>
<evidence type="ECO:0000313" key="1">
    <source>
        <dbReference type="EMBL" id="TLP57841.1"/>
    </source>
</evidence>